<keyword evidence="16" id="KW-1185">Reference proteome</keyword>
<name>A0A7Z0DQ94_9ACTN</name>
<feature type="binding site" evidence="13">
    <location>
        <position position="214"/>
    </location>
    <ligand>
        <name>Zn(2+)</name>
        <dbReference type="ChEBI" id="CHEBI:29105"/>
    </ligand>
</feature>
<dbReference type="InterPro" id="IPR024909">
    <property type="entry name" value="Cys-tRNA/MSH_ligase"/>
</dbReference>
<evidence type="ECO:0000313" key="16">
    <source>
        <dbReference type="Proteomes" id="UP000564496"/>
    </source>
</evidence>
<keyword evidence="7 13" id="KW-0547">Nucleotide-binding</keyword>
<comment type="caution">
    <text evidence="15">The sequence shown here is derived from an EMBL/GenBank/DDBJ whole genome shotgun (WGS) entry which is preliminary data.</text>
</comment>
<feature type="short sequence motif" description="'HIGH' region" evidence="13">
    <location>
        <begin position="31"/>
        <end position="41"/>
    </location>
</feature>
<comment type="catalytic activity">
    <reaction evidence="12 13">
        <text>tRNA(Cys) + L-cysteine + ATP = L-cysteinyl-tRNA(Cys) + AMP + diphosphate</text>
        <dbReference type="Rhea" id="RHEA:17773"/>
        <dbReference type="Rhea" id="RHEA-COMP:9661"/>
        <dbReference type="Rhea" id="RHEA-COMP:9679"/>
        <dbReference type="ChEBI" id="CHEBI:30616"/>
        <dbReference type="ChEBI" id="CHEBI:33019"/>
        <dbReference type="ChEBI" id="CHEBI:35235"/>
        <dbReference type="ChEBI" id="CHEBI:78442"/>
        <dbReference type="ChEBI" id="CHEBI:78517"/>
        <dbReference type="ChEBI" id="CHEBI:456215"/>
        <dbReference type="EC" id="6.1.1.16"/>
    </reaction>
</comment>
<comment type="cofactor">
    <cofactor evidence="13">
        <name>Zn(2+)</name>
        <dbReference type="ChEBI" id="CHEBI:29105"/>
    </cofactor>
    <text evidence="13">Binds 1 zinc ion per subunit.</text>
</comment>
<dbReference type="Gene3D" id="1.20.120.1910">
    <property type="entry name" value="Cysteine-tRNA ligase, C-terminal anti-codon recognition domain"/>
    <property type="match status" value="1"/>
</dbReference>
<comment type="similarity">
    <text evidence="2 13">Belongs to the class-I aminoacyl-tRNA synthetase family.</text>
</comment>
<accession>A0A7Z0DQ94</accession>
<evidence type="ECO:0000256" key="11">
    <source>
        <dbReference type="ARBA" id="ARBA00023146"/>
    </source>
</evidence>
<dbReference type="GO" id="GO:0006423">
    <property type="term" value="P:cysteinyl-tRNA aminoacylation"/>
    <property type="evidence" value="ECO:0007669"/>
    <property type="project" value="UniProtKB-UniRule"/>
</dbReference>
<gene>
    <name evidence="13" type="primary">cysS</name>
    <name evidence="15" type="ORF">BJ988_004146</name>
</gene>
<dbReference type="Pfam" id="PF01406">
    <property type="entry name" value="tRNA-synt_1e"/>
    <property type="match status" value="1"/>
</dbReference>
<dbReference type="InterPro" id="IPR015803">
    <property type="entry name" value="Cys-tRNA-ligase"/>
</dbReference>
<dbReference type="InterPro" id="IPR014729">
    <property type="entry name" value="Rossmann-like_a/b/a_fold"/>
</dbReference>
<reference evidence="15 16" key="1">
    <citation type="submission" date="2020-07" db="EMBL/GenBank/DDBJ databases">
        <title>Sequencing the genomes of 1000 actinobacteria strains.</title>
        <authorList>
            <person name="Klenk H.-P."/>
        </authorList>
    </citation>
    <scope>NUCLEOTIDE SEQUENCE [LARGE SCALE GENOMIC DNA]</scope>
    <source>
        <strain evidence="15 16">DSM 26487</strain>
    </source>
</reference>
<keyword evidence="5 13" id="KW-0436">Ligase</keyword>
<dbReference type="Pfam" id="PF23493">
    <property type="entry name" value="CysS_C"/>
    <property type="match status" value="1"/>
</dbReference>
<dbReference type="Proteomes" id="UP000564496">
    <property type="component" value="Unassembled WGS sequence"/>
</dbReference>
<evidence type="ECO:0000256" key="10">
    <source>
        <dbReference type="ARBA" id="ARBA00022917"/>
    </source>
</evidence>
<evidence type="ECO:0000256" key="3">
    <source>
        <dbReference type="ARBA" id="ARBA00011245"/>
    </source>
</evidence>
<feature type="binding site" evidence="13">
    <location>
        <position position="29"/>
    </location>
    <ligand>
        <name>Zn(2+)</name>
        <dbReference type="ChEBI" id="CHEBI:29105"/>
    </ligand>
</feature>
<dbReference type="SUPFAM" id="SSF52374">
    <property type="entry name" value="Nucleotidylyl transferase"/>
    <property type="match status" value="1"/>
</dbReference>
<dbReference type="Pfam" id="PF09190">
    <property type="entry name" value="DALR_2"/>
    <property type="match status" value="1"/>
</dbReference>
<proteinExistence type="inferred from homology"/>
<dbReference type="GO" id="GO:0008270">
    <property type="term" value="F:zinc ion binding"/>
    <property type="evidence" value="ECO:0007669"/>
    <property type="project" value="UniProtKB-UniRule"/>
</dbReference>
<dbReference type="SUPFAM" id="SSF47323">
    <property type="entry name" value="Anticodon-binding domain of a subclass of class I aminoacyl-tRNA synthetases"/>
    <property type="match status" value="1"/>
</dbReference>
<keyword evidence="10 13" id="KW-0648">Protein biosynthesis</keyword>
<dbReference type="PRINTS" id="PR00983">
    <property type="entry name" value="TRNASYNTHCYS"/>
</dbReference>
<feature type="binding site" evidence="13">
    <location>
        <position position="243"/>
    </location>
    <ligand>
        <name>Zn(2+)</name>
        <dbReference type="ChEBI" id="CHEBI:29105"/>
    </ligand>
</feature>
<dbReference type="InterPro" id="IPR009080">
    <property type="entry name" value="tRNAsynth_Ia_anticodon-bd"/>
</dbReference>
<sequence length="474" mass="51892">MALRLYDSATREVRDFTPLQPGKASLYVCGLTVQSEPHVGHVRSGVNFDVLQRWLRASGYETTFIRNVTDIDDKILAKSADQGRPWYNLGYEMHRELDAAYASLNVARPTYEPLATGHIPEIVALIEELIAKGHAYAAEDGSADVYFDVRSWPTYGELSGQKVDDMEAAADADPRGKHDPRDFALWKGRKVSEPETASWPSPWGLGRPGWHIECSAMAGKYLGPAFDFHGGGLDLRFPHHENEQAQSRAAGRPFASYWLHNAWITTSGEKMSKSLGNSLVIPEVLKQVRGIELRYYLVAAHYRSHVEFSFEALHEAAVGFQRIEGFLERAASVMGASSMEVAPADGVPCADFVNAMDDDLGTPAAVAALHEVVREGNKLLADGDSPALRGVAASVRAMLDILGLDPADPAWGQASGEDEKLTGALDVLVRGVLDERAQARAAKDWARADAMRDRLKEAGIEIEDTPEGPKWSVN</sequence>
<evidence type="ECO:0000256" key="13">
    <source>
        <dbReference type="HAMAP-Rule" id="MF_00041"/>
    </source>
</evidence>
<protein>
    <recommendedName>
        <fullName evidence="13">Cysteine--tRNA ligase</fullName>
        <ecNumber evidence="13">6.1.1.16</ecNumber>
    </recommendedName>
    <alternativeName>
        <fullName evidence="13">Cysteinyl-tRNA synthetase</fullName>
        <shortName evidence="13">CysRS</shortName>
    </alternativeName>
</protein>
<evidence type="ECO:0000256" key="1">
    <source>
        <dbReference type="ARBA" id="ARBA00004496"/>
    </source>
</evidence>
<keyword evidence="4 13" id="KW-0963">Cytoplasm</keyword>
<dbReference type="FunFam" id="3.40.50.620:FF:000068">
    <property type="entry name" value="Cysteine--tRNA ligase"/>
    <property type="match status" value="1"/>
</dbReference>
<dbReference type="NCBIfam" id="TIGR00435">
    <property type="entry name" value="cysS"/>
    <property type="match status" value="1"/>
</dbReference>
<organism evidence="15 16">
    <name type="scientific">Nocardioides panzhihuensis</name>
    <dbReference type="NCBI Taxonomy" id="860243"/>
    <lineage>
        <taxon>Bacteria</taxon>
        <taxon>Bacillati</taxon>
        <taxon>Actinomycetota</taxon>
        <taxon>Actinomycetes</taxon>
        <taxon>Propionibacteriales</taxon>
        <taxon>Nocardioidaceae</taxon>
        <taxon>Nocardioides</taxon>
    </lineage>
</organism>
<evidence type="ECO:0000256" key="9">
    <source>
        <dbReference type="ARBA" id="ARBA00022840"/>
    </source>
</evidence>
<dbReference type="InterPro" id="IPR056411">
    <property type="entry name" value="CysS_C"/>
</dbReference>
<keyword evidence="9 13" id="KW-0067">ATP-binding</keyword>
<evidence type="ECO:0000313" key="15">
    <source>
        <dbReference type="EMBL" id="NYI79498.1"/>
    </source>
</evidence>
<evidence type="ECO:0000256" key="7">
    <source>
        <dbReference type="ARBA" id="ARBA00022741"/>
    </source>
</evidence>
<evidence type="ECO:0000256" key="4">
    <source>
        <dbReference type="ARBA" id="ARBA00022490"/>
    </source>
</evidence>
<evidence type="ECO:0000256" key="6">
    <source>
        <dbReference type="ARBA" id="ARBA00022723"/>
    </source>
</evidence>
<dbReference type="InterPro" id="IPR032678">
    <property type="entry name" value="tRNA-synt_1_cat_dom"/>
</dbReference>
<dbReference type="EMBL" id="JACBZR010000001">
    <property type="protein sequence ID" value="NYI79498.1"/>
    <property type="molecule type" value="Genomic_DNA"/>
</dbReference>
<dbReference type="SMART" id="SM00840">
    <property type="entry name" value="DALR_2"/>
    <property type="match status" value="1"/>
</dbReference>
<feature type="binding site" evidence="13">
    <location>
        <position position="273"/>
    </location>
    <ligand>
        <name>ATP</name>
        <dbReference type="ChEBI" id="CHEBI:30616"/>
    </ligand>
</feature>
<dbReference type="GO" id="GO:0004817">
    <property type="term" value="F:cysteine-tRNA ligase activity"/>
    <property type="evidence" value="ECO:0007669"/>
    <property type="project" value="UniProtKB-UniRule"/>
</dbReference>
<evidence type="ECO:0000256" key="12">
    <source>
        <dbReference type="ARBA" id="ARBA00047398"/>
    </source>
</evidence>
<dbReference type="CDD" id="cd00672">
    <property type="entry name" value="CysRS_core"/>
    <property type="match status" value="1"/>
</dbReference>
<dbReference type="EC" id="6.1.1.16" evidence="13"/>
<feature type="short sequence motif" description="'KMSKS' region" evidence="13">
    <location>
        <begin position="270"/>
        <end position="274"/>
    </location>
</feature>
<dbReference type="AlphaFoldDB" id="A0A7Z0DQ94"/>
<feature type="domain" description="Cysteinyl-tRNA synthetase class Ia DALR" evidence="14">
    <location>
        <begin position="351"/>
        <end position="421"/>
    </location>
</feature>
<dbReference type="InterPro" id="IPR015273">
    <property type="entry name" value="Cys-tRNA-synt_Ia_DALR"/>
</dbReference>
<dbReference type="PANTHER" id="PTHR10890">
    <property type="entry name" value="CYSTEINYL-TRNA SYNTHETASE"/>
    <property type="match status" value="1"/>
</dbReference>
<evidence type="ECO:0000259" key="14">
    <source>
        <dbReference type="SMART" id="SM00840"/>
    </source>
</evidence>
<evidence type="ECO:0000256" key="5">
    <source>
        <dbReference type="ARBA" id="ARBA00022598"/>
    </source>
</evidence>
<evidence type="ECO:0000256" key="2">
    <source>
        <dbReference type="ARBA" id="ARBA00005594"/>
    </source>
</evidence>
<dbReference type="PANTHER" id="PTHR10890:SF30">
    <property type="entry name" value="CYSTEINE--TRNA LIGASE"/>
    <property type="match status" value="1"/>
</dbReference>
<dbReference type="GO" id="GO:0005524">
    <property type="term" value="F:ATP binding"/>
    <property type="evidence" value="ECO:0007669"/>
    <property type="project" value="UniProtKB-UniRule"/>
</dbReference>
<dbReference type="RefSeq" id="WP_179659795.1">
    <property type="nucleotide sequence ID" value="NZ_JACBZR010000001.1"/>
</dbReference>
<evidence type="ECO:0000256" key="8">
    <source>
        <dbReference type="ARBA" id="ARBA00022833"/>
    </source>
</evidence>
<comment type="subunit">
    <text evidence="3 13">Monomer.</text>
</comment>
<dbReference type="Gene3D" id="3.40.50.620">
    <property type="entry name" value="HUPs"/>
    <property type="match status" value="1"/>
</dbReference>
<keyword evidence="11 13" id="KW-0030">Aminoacyl-tRNA synthetase</keyword>
<keyword evidence="8 13" id="KW-0862">Zinc</keyword>
<dbReference type="GO" id="GO:0005829">
    <property type="term" value="C:cytosol"/>
    <property type="evidence" value="ECO:0007669"/>
    <property type="project" value="TreeGrafter"/>
</dbReference>
<keyword evidence="6 13" id="KW-0479">Metal-binding</keyword>
<comment type="subcellular location">
    <subcellularLocation>
        <location evidence="1 13">Cytoplasm</location>
    </subcellularLocation>
</comment>
<dbReference type="HAMAP" id="MF_00041">
    <property type="entry name" value="Cys_tRNA_synth"/>
    <property type="match status" value="1"/>
</dbReference>
<feature type="binding site" evidence="13">
    <location>
        <position position="239"/>
    </location>
    <ligand>
        <name>Zn(2+)</name>
        <dbReference type="ChEBI" id="CHEBI:29105"/>
    </ligand>
</feature>